<dbReference type="Proteomes" id="UP000777935">
    <property type="component" value="Unassembled WGS sequence"/>
</dbReference>
<gene>
    <name evidence="2" type="ORF">HRQ87_07180</name>
</gene>
<dbReference type="EMBL" id="JABUFE010000003">
    <property type="protein sequence ID" value="NSX54585.1"/>
    <property type="molecule type" value="Genomic_DNA"/>
</dbReference>
<dbReference type="PROSITE" id="PS51257">
    <property type="entry name" value="PROKAR_LIPOPROTEIN"/>
    <property type="match status" value="1"/>
</dbReference>
<accession>A0ABX2IPV3</accession>
<organism evidence="2 3">
    <name type="scientific">Parasulfitobacter algicola</name>
    <dbReference type="NCBI Taxonomy" id="2614809"/>
    <lineage>
        <taxon>Bacteria</taxon>
        <taxon>Pseudomonadati</taxon>
        <taxon>Pseudomonadota</taxon>
        <taxon>Alphaproteobacteria</taxon>
        <taxon>Rhodobacterales</taxon>
        <taxon>Roseobacteraceae</taxon>
        <taxon>Parasulfitobacter</taxon>
    </lineage>
</organism>
<feature type="chain" id="PRO_5046915504" description="Lipoprotein" evidence="1">
    <location>
        <begin position="24"/>
        <end position="232"/>
    </location>
</feature>
<evidence type="ECO:0000313" key="3">
    <source>
        <dbReference type="Proteomes" id="UP000777935"/>
    </source>
</evidence>
<sequence>MSIWTYKATLCALVFAIAGCSDGGPQAFLSMSNLNGSANTALREVRLADRNVTISGLSDYCIDKTLLRPNVAALFPCANLGMRRAEWPQTRAAFVVTVGQPGGADLLVNPDDTQAFLKSNRGRQVLSRTGNAATVTVARTVARRDAIYVLASDTSPNPFGQNQLRHWRAFTMLNGRLTTVSATGYGEVSLAEDQGFAMLERFVKRLRSDNGAVSEIVVTRSGKAAALAGYAP</sequence>
<protein>
    <recommendedName>
        <fullName evidence="4">Lipoprotein</fullName>
    </recommendedName>
</protein>
<keyword evidence="1" id="KW-0732">Signal</keyword>
<comment type="caution">
    <text evidence="2">The sequence shown here is derived from an EMBL/GenBank/DDBJ whole genome shotgun (WGS) entry which is preliminary data.</text>
</comment>
<evidence type="ECO:0000256" key="1">
    <source>
        <dbReference type="SAM" id="SignalP"/>
    </source>
</evidence>
<evidence type="ECO:0008006" key="4">
    <source>
        <dbReference type="Google" id="ProtNLM"/>
    </source>
</evidence>
<proteinExistence type="predicted"/>
<keyword evidence="3" id="KW-1185">Reference proteome</keyword>
<dbReference type="RefSeq" id="WP_174136755.1">
    <property type="nucleotide sequence ID" value="NZ_JABUFE010000003.1"/>
</dbReference>
<reference evidence="2 3" key="1">
    <citation type="submission" date="2020-06" db="EMBL/GenBank/DDBJ databases">
        <title>Sulfitobacter algicola sp. nov., isolated from green algae.</title>
        <authorList>
            <person name="Wang C."/>
        </authorList>
    </citation>
    <scope>NUCLEOTIDE SEQUENCE [LARGE SCALE GENOMIC DNA]</scope>
    <source>
        <strain evidence="2 3">1151</strain>
    </source>
</reference>
<evidence type="ECO:0000313" key="2">
    <source>
        <dbReference type="EMBL" id="NSX54585.1"/>
    </source>
</evidence>
<feature type="signal peptide" evidence="1">
    <location>
        <begin position="1"/>
        <end position="23"/>
    </location>
</feature>
<name>A0ABX2IPV3_9RHOB</name>